<dbReference type="EMBL" id="JXLN01015880">
    <property type="protein sequence ID" value="KPM10849.1"/>
    <property type="molecule type" value="Genomic_DNA"/>
</dbReference>
<dbReference type="Gene3D" id="1.25.40.90">
    <property type="match status" value="1"/>
</dbReference>
<dbReference type="AlphaFoldDB" id="A0A132AJ69"/>
<dbReference type="GO" id="GO:0043130">
    <property type="term" value="F:ubiquitin binding"/>
    <property type="evidence" value="ECO:0007669"/>
    <property type="project" value="InterPro"/>
</dbReference>
<dbReference type="InterPro" id="IPR006569">
    <property type="entry name" value="CID_dom"/>
</dbReference>
<dbReference type="InterPro" id="IPR047415">
    <property type="entry name" value="Pcf11_CID"/>
</dbReference>
<comment type="caution">
    <text evidence="2">The sequence shown here is derived from an EMBL/GenBank/DDBJ whole genome shotgun (WGS) entry which is preliminary data.</text>
</comment>
<feature type="compositionally biased region" description="Polar residues" evidence="1">
    <location>
        <begin position="277"/>
        <end position="286"/>
    </location>
</feature>
<proteinExistence type="predicted"/>
<gene>
    <name evidence="2" type="ORF">QR98_0094130</name>
</gene>
<dbReference type="InterPro" id="IPR045154">
    <property type="entry name" value="PCF11-like"/>
</dbReference>
<accession>A0A132AJ69</accession>
<feature type="region of interest" description="Disordered" evidence="1">
    <location>
        <begin position="1081"/>
        <end position="1109"/>
    </location>
</feature>
<dbReference type="PANTHER" id="PTHR15921:SF3">
    <property type="entry name" value="PRE-MRNA CLEAVAGE COMPLEX 2 PROTEIN PCF11"/>
    <property type="match status" value="1"/>
</dbReference>
<dbReference type="GO" id="GO:0000993">
    <property type="term" value="F:RNA polymerase II complex binding"/>
    <property type="evidence" value="ECO:0007669"/>
    <property type="project" value="InterPro"/>
</dbReference>
<reference evidence="2 3" key="1">
    <citation type="journal article" date="2015" name="Parasit. Vectors">
        <title>Draft genome of the scabies mite.</title>
        <authorList>
            <person name="Rider S.D.Jr."/>
            <person name="Morgan M.S."/>
            <person name="Arlian L.G."/>
        </authorList>
    </citation>
    <scope>NUCLEOTIDE SEQUENCE [LARGE SCALE GENOMIC DNA]</scope>
    <source>
        <strain evidence="2">Arlian Lab</strain>
    </source>
</reference>
<evidence type="ECO:0000256" key="1">
    <source>
        <dbReference type="SAM" id="MobiDB-lite"/>
    </source>
</evidence>
<dbReference type="GO" id="GO:0031124">
    <property type="term" value="P:mRNA 3'-end processing"/>
    <property type="evidence" value="ECO:0007669"/>
    <property type="project" value="InterPro"/>
</dbReference>
<feature type="region of interest" description="Disordered" evidence="1">
    <location>
        <begin position="420"/>
        <end position="439"/>
    </location>
</feature>
<name>A0A132AJ69_SARSC</name>
<dbReference type="SMART" id="SM00582">
    <property type="entry name" value="RPR"/>
    <property type="match status" value="1"/>
</dbReference>
<dbReference type="SUPFAM" id="SSF48464">
    <property type="entry name" value="ENTH/VHS domain"/>
    <property type="match status" value="1"/>
</dbReference>
<dbReference type="GO" id="GO:0003729">
    <property type="term" value="F:mRNA binding"/>
    <property type="evidence" value="ECO:0007669"/>
    <property type="project" value="InterPro"/>
</dbReference>
<dbReference type="InterPro" id="IPR002014">
    <property type="entry name" value="VHS_dom"/>
</dbReference>
<dbReference type="PROSITE" id="PS50179">
    <property type="entry name" value="VHS"/>
    <property type="match status" value="1"/>
</dbReference>
<dbReference type="PANTHER" id="PTHR15921">
    <property type="entry name" value="PRE-MRNA CLEAVAGE COMPLEX II"/>
    <property type="match status" value="1"/>
</dbReference>
<feature type="region of interest" description="Disordered" evidence="1">
    <location>
        <begin position="1004"/>
        <end position="1030"/>
    </location>
</feature>
<feature type="region of interest" description="Disordered" evidence="1">
    <location>
        <begin position="1159"/>
        <end position="1211"/>
    </location>
</feature>
<dbReference type="GO" id="GO:0006369">
    <property type="term" value="P:termination of RNA polymerase II transcription"/>
    <property type="evidence" value="ECO:0007669"/>
    <property type="project" value="InterPro"/>
</dbReference>
<feature type="region of interest" description="Disordered" evidence="1">
    <location>
        <begin position="273"/>
        <end position="364"/>
    </location>
</feature>
<dbReference type="GO" id="GO:0005737">
    <property type="term" value="C:cytoplasm"/>
    <property type="evidence" value="ECO:0007669"/>
    <property type="project" value="TreeGrafter"/>
</dbReference>
<organism evidence="2 3">
    <name type="scientific">Sarcoptes scabiei</name>
    <name type="common">Itch mite</name>
    <name type="synonym">Acarus scabiei</name>
    <dbReference type="NCBI Taxonomy" id="52283"/>
    <lineage>
        <taxon>Eukaryota</taxon>
        <taxon>Metazoa</taxon>
        <taxon>Ecdysozoa</taxon>
        <taxon>Arthropoda</taxon>
        <taxon>Chelicerata</taxon>
        <taxon>Arachnida</taxon>
        <taxon>Acari</taxon>
        <taxon>Acariformes</taxon>
        <taxon>Sarcoptiformes</taxon>
        <taxon>Astigmata</taxon>
        <taxon>Psoroptidia</taxon>
        <taxon>Sarcoptoidea</taxon>
        <taxon>Sarcoptidae</taxon>
        <taxon>Sarcoptinae</taxon>
        <taxon>Sarcoptes</taxon>
    </lineage>
</organism>
<feature type="compositionally biased region" description="Basic residues" evidence="1">
    <location>
        <begin position="314"/>
        <end position="326"/>
    </location>
</feature>
<protein>
    <submittedName>
        <fullName evidence="2">Uncharacterized protein</fullName>
    </submittedName>
</protein>
<feature type="compositionally biased region" description="Low complexity" evidence="1">
    <location>
        <begin position="1098"/>
        <end position="1108"/>
    </location>
</feature>
<feature type="compositionally biased region" description="Polar residues" evidence="1">
    <location>
        <begin position="1004"/>
        <end position="1023"/>
    </location>
</feature>
<dbReference type="Proteomes" id="UP000616769">
    <property type="component" value="Unassembled WGS sequence"/>
</dbReference>
<dbReference type="InterPro" id="IPR008942">
    <property type="entry name" value="ENTH_VHS"/>
</dbReference>
<dbReference type="Pfam" id="PF04818">
    <property type="entry name" value="CID"/>
    <property type="match status" value="1"/>
</dbReference>
<feature type="compositionally biased region" description="Polar residues" evidence="1">
    <location>
        <begin position="1195"/>
        <end position="1209"/>
    </location>
</feature>
<dbReference type="VEuPathDB" id="VectorBase:SSCA007561"/>
<dbReference type="PROSITE" id="PS51391">
    <property type="entry name" value="CID"/>
    <property type="match status" value="1"/>
</dbReference>
<dbReference type="OrthoDB" id="6516309at2759"/>
<dbReference type="CDD" id="cd16982">
    <property type="entry name" value="CID_Pcf11"/>
    <property type="match status" value="1"/>
</dbReference>
<evidence type="ECO:0000313" key="3">
    <source>
        <dbReference type="Proteomes" id="UP000616769"/>
    </source>
</evidence>
<dbReference type="GO" id="GO:0005849">
    <property type="term" value="C:mRNA cleavage factor complex"/>
    <property type="evidence" value="ECO:0007669"/>
    <property type="project" value="TreeGrafter"/>
</dbReference>
<sequence>MMANENHSIVDDNTEEVDAIDAYRQSLSELIWNSKPHIVMLTMLAEESKGRAKEIVKCIEDRLMEVNAEIKLPTLYLIDSICKNIADSCYIELFQKRIVQLFCHTFEVSDEKTRVLMYKLRQTWTNYFTDITLHSLDVQIQKIDSGWPIADKKTNANAVIENTSTKLSQNGKKAMVEPLKSAALNNKKIPEKSETGKKSIGTALPTIISINHTDIIARRTQIEQDLRKVLIKQANKSTSINDRKNSNSQENYFKNDLTIKSNKIDSNNTIKAKKLSEQQNRNNNVCGKNKSPFKATISPIKLSMDNADTPSSKSKIKTKIPKRKRPQSPITSVAHSTSSTASSSASNIKSGQNHPNKHSKKIEDKIITPIAPSDVIPLGRDHHISVTKRPKEIKFSAKESLQARNIKKINMDRSKNRLLNSSSLSSASSSVTVESSSAVSSVRNVQSPSLLVEENMRKESEKNISVSEFSMDRDYRQEFEARMNDANRQLDAGTISQADHDVLVREAERRFHEHKNQPIAINNPCYDLWGRLIFEAKAKVSSVPFSQPCPPSLPNHVQGIDPRAMLTPRPSAPITNQFIDQPNANITPVLPVTVSSITSDTSKPFNMTSIPQQQQQLPIPDLNSLLSKLTAVGLLTSKANILNKNDNKDQNEEQQLSSMSKLEESNRNQFEYLPLEMSQLKQAHQFVIDQFYTGLQCTNCSLRFAEETSGNSKTSRYSRHLDWHFRQNRRCKTKQESNLATVSHRRPWYYTLEQWIMFKEVNDNIDEDNNTFFDNQSTNSPKISSKTQTLTENFAIFRESIPNFEQFIESISLDDDNSGKKTNQESSQLCSVMADSDVAQNCSVCKESFDIHWHEEEEEWRLLNAVSYKSKDWITSKNFHPLCLKDFLIQQLEKDTSQIQFDESKHNVTISPLKTESRTEKFLVIPGLDTPMKNESQVESPMIQGESMNSVNVEHLAHEPSIEDFVIKKDEAENVETDNQTCDNEIIDEVKVEIEEFVVPIFSSNEPANSSKNPHQTQLLSSSNDHDKNVPKRGLVLKMKNNMVPTDNNLEISGILDNEIQIDNGNVIALNESSLKSSNIDQKIDNSTNEDENRKTSSSDLNDLSSNNKEMMIIDDDGITSISPRNIDKVIIDYDAHQSELHQAESTESSLEIFSAKSPIEADGNDDNRNNTNIDECRIGSKDIGNSGDSIEMADSTSGEASIPSSSLISDGKENYFSRGKEISALCNIM</sequence>
<dbReference type="GO" id="GO:0035091">
    <property type="term" value="F:phosphatidylinositol binding"/>
    <property type="evidence" value="ECO:0007669"/>
    <property type="project" value="InterPro"/>
</dbReference>
<feature type="compositionally biased region" description="Low complexity" evidence="1">
    <location>
        <begin position="331"/>
        <end position="346"/>
    </location>
</feature>
<evidence type="ECO:0000313" key="2">
    <source>
        <dbReference type="EMBL" id="KPM10849.1"/>
    </source>
</evidence>